<evidence type="ECO:0000313" key="7">
    <source>
        <dbReference type="Proteomes" id="UP000288227"/>
    </source>
</evidence>
<protein>
    <submittedName>
        <fullName evidence="6">Antitermination protein NusG</fullName>
    </submittedName>
</protein>
<dbReference type="NCBIfam" id="NF033644">
    <property type="entry name" value="antiterm_UpxY"/>
    <property type="match status" value="1"/>
</dbReference>
<dbReference type="RefSeq" id="WP_127121236.1">
    <property type="nucleotide sequence ID" value="NZ_BHXQ01000001.1"/>
</dbReference>
<accession>A0A401U6Q5</accession>
<dbReference type="SUPFAM" id="SSF82679">
    <property type="entry name" value="N-utilization substance G protein NusG, N-terminal domain"/>
    <property type="match status" value="1"/>
</dbReference>
<evidence type="ECO:0000259" key="5">
    <source>
        <dbReference type="SMART" id="SM00739"/>
    </source>
</evidence>
<feature type="domain" description="NusG-like N-terminal" evidence="4">
    <location>
        <begin position="1"/>
        <end position="101"/>
    </location>
</feature>
<dbReference type="GO" id="GO:0031564">
    <property type="term" value="P:transcription antitermination"/>
    <property type="evidence" value="ECO:0007669"/>
    <property type="project" value="UniProtKB-KW"/>
</dbReference>
<keyword evidence="3" id="KW-0804">Transcription</keyword>
<dbReference type="InterPro" id="IPR008991">
    <property type="entry name" value="Translation_prot_SH3-like_sf"/>
</dbReference>
<dbReference type="Pfam" id="PF02357">
    <property type="entry name" value="NusG"/>
    <property type="match status" value="1"/>
</dbReference>
<feature type="domain" description="KOW" evidence="5">
    <location>
        <begin position="111"/>
        <end position="138"/>
    </location>
</feature>
<evidence type="ECO:0000313" key="6">
    <source>
        <dbReference type="EMBL" id="GCC50621.1"/>
    </source>
</evidence>
<dbReference type="CDD" id="cd09895">
    <property type="entry name" value="NGN_SP_UpxY"/>
    <property type="match status" value="1"/>
</dbReference>
<dbReference type="PANTHER" id="PTHR30265:SF4">
    <property type="entry name" value="KOW MOTIF FAMILY PROTEIN, EXPRESSED"/>
    <property type="match status" value="1"/>
</dbReference>
<comment type="caution">
    <text evidence="6">The sequence shown here is derived from an EMBL/GenBank/DDBJ whole genome shotgun (WGS) entry which is preliminary data.</text>
</comment>
<reference evidence="6 7" key="1">
    <citation type="submission" date="2018-11" db="EMBL/GenBank/DDBJ databases">
        <title>Chryseotalea sanarue gen. nov., sp., nov., a member of the family Cytophagaceae, isolated from a brackish lake in Hamamatsu Japan.</title>
        <authorList>
            <person name="Maejima Y."/>
            <person name="Iino T."/>
            <person name="Muraguchi Y."/>
            <person name="Fukuda K."/>
            <person name="Ohkuma M."/>
            <person name="Moriuchi R."/>
            <person name="Dohra H."/>
            <person name="Kimbara K."/>
            <person name="Shintani M."/>
        </authorList>
    </citation>
    <scope>NUCLEOTIDE SEQUENCE [LARGE SCALE GENOMIC DNA]</scope>
    <source>
        <strain evidence="6 7">Ys</strain>
    </source>
</reference>
<evidence type="ECO:0000259" key="4">
    <source>
        <dbReference type="SMART" id="SM00738"/>
    </source>
</evidence>
<keyword evidence="2" id="KW-0805">Transcription regulation</keyword>
<dbReference type="InterPro" id="IPR036735">
    <property type="entry name" value="NGN_dom_sf"/>
</dbReference>
<keyword evidence="1" id="KW-0889">Transcription antitermination</keyword>
<organism evidence="6 7">
    <name type="scientific">Chryseotalea sanaruensis</name>
    <dbReference type="NCBI Taxonomy" id="2482724"/>
    <lineage>
        <taxon>Bacteria</taxon>
        <taxon>Pseudomonadati</taxon>
        <taxon>Bacteroidota</taxon>
        <taxon>Cytophagia</taxon>
        <taxon>Cytophagales</taxon>
        <taxon>Chryseotaleaceae</taxon>
        <taxon>Chryseotalea</taxon>
    </lineage>
</organism>
<dbReference type="Proteomes" id="UP000288227">
    <property type="component" value="Unassembled WGS sequence"/>
</dbReference>
<dbReference type="SMART" id="SM00739">
    <property type="entry name" value="KOW"/>
    <property type="match status" value="1"/>
</dbReference>
<evidence type="ECO:0000256" key="1">
    <source>
        <dbReference type="ARBA" id="ARBA00022814"/>
    </source>
</evidence>
<dbReference type="EMBL" id="BHXQ01000001">
    <property type="protein sequence ID" value="GCC50621.1"/>
    <property type="molecule type" value="Genomic_DNA"/>
</dbReference>
<gene>
    <name evidence="6" type="ORF">SanaruYs_08360</name>
</gene>
<evidence type="ECO:0000256" key="2">
    <source>
        <dbReference type="ARBA" id="ARBA00023015"/>
    </source>
</evidence>
<dbReference type="InterPro" id="IPR043425">
    <property type="entry name" value="NusG-like"/>
</dbReference>
<dbReference type="PANTHER" id="PTHR30265">
    <property type="entry name" value="RHO-INTERACTING TRANSCRIPTION TERMINATION FACTOR NUSG"/>
    <property type="match status" value="1"/>
</dbReference>
<keyword evidence="7" id="KW-1185">Reference proteome</keyword>
<dbReference type="InterPro" id="IPR005824">
    <property type="entry name" value="KOW"/>
</dbReference>
<dbReference type="Gene3D" id="3.30.70.940">
    <property type="entry name" value="NusG, N-terminal domain"/>
    <property type="match status" value="1"/>
</dbReference>
<proteinExistence type="predicted"/>
<evidence type="ECO:0000256" key="3">
    <source>
        <dbReference type="ARBA" id="ARBA00023163"/>
    </source>
</evidence>
<dbReference type="SMART" id="SM00738">
    <property type="entry name" value="NGN"/>
    <property type="match status" value="1"/>
</dbReference>
<dbReference type="AlphaFoldDB" id="A0A401U6Q5"/>
<dbReference type="OrthoDB" id="9796143at2"/>
<dbReference type="GO" id="GO:0006354">
    <property type="term" value="P:DNA-templated transcription elongation"/>
    <property type="evidence" value="ECO:0007669"/>
    <property type="project" value="InterPro"/>
</dbReference>
<dbReference type="SUPFAM" id="SSF50104">
    <property type="entry name" value="Translation proteins SH3-like domain"/>
    <property type="match status" value="1"/>
</dbReference>
<sequence>MKQWFVFYTKSRHEKKVFEVLTRNGFEAFLPMQKVMKQWSDRKKKVEVPLFNSYIFVYDTIEKIPVILQTPGISWNIRHNDKPAVLHEKEYTLINRFLESGLFLESMSIPDLKSGDKVKIIDGSLKGIEGQLVSIEDKQHFVVHLESFTGSIRVALDPKLLQAI</sequence>
<dbReference type="InterPro" id="IPR006645">
    <property type="entry name" value="NGN-like_dom"/>
</dbReference>
<name>A0A401U6Q5_9BACT</name>